<dbReference type="Proteomes" id="UP000219514">
    <property type="component" value="Unassembled WGS sequence"/>
</dbReference>
<keyword evidence="2 4" id="KW-0732">Signal</keyword>
<evidence type="ECO:0000256" key="2">
    <source>
        <dbReference type="ARBA" id="ARBA00022729"/>
    </source>
</evidence>
<gene>
    <name evidence="6" type="ORF">SAMN06893097_104205</name>
</gene>
<dbReference type="AlphaFoldDB" id="A0A285EEM0"/>
<name>A0A285EEM0_9ACTN</name>
<keyword evidence="7" id="KW-1185">Reference proteome</keyword>
<dbReference type="GO" id="GO:0016787">
    <property type="term" value="F:hydrolase activity"/>
    <property type="evidence" value="ECO:0007669"/>
    <property type="project" value="UniProtKB-KW"/>
</dbReference>
<evidence type="ECO:0000259" key="5">
    <source>
        <dbReference type="Pfam" id="PF08386"/>
    </source>
</evidence>
<dbReference type="InterPro" id="IPR029058">
    <property type="entry name" value="AB_hydrolase_fold"/>
</dbReference>
<sequence length="548" mass="56950">MLVTTCRRTTVIGVVAVLTLGTGSAVAGARAPAAGTPAAEPVVPTLTWTDCGTTEAGTAAGVQCATATLPLDHDDPAGAQVQIALARVPAPDQAARVGSLFLNFGGPGGTTVDVLQAAGAAFLPGLSGRFDVIGFDPRGVGQSSPAIDCGVNQETEGIYSIPAPTPLDIDVDAYVAKAQGYVDACLANGPVLEHVSTANVARDMDLLRAAVGDEQLSYLGFSYGTFLGATYATLFPDRYRTMVLDGAIDAEEYVHDPLSHIAEQTAGFEQSLARFAEACAVDQVACSGFGGADPYLAFDQLVAAANEAPIPADGYPADPRAVTGDDILTATLGQLYAKRRWGTLAAALAQAAAGDGSAVRAIVDGWYGRRDDGSYSPGLDRYFTIGASEQRYPRGDLEVYLDRGAESWASFPHFWSNSGYAEINYGLWPVSDEDAFAGPFTVPASSPPVLVIGTTYDPATPYPWAQRLTAQLGNARLLTMEGDNHTAYLRNSGCITAAADVYLLEGTLPAEGTVCRQEVPFVAPAPAPVEAPTAVRTDVLGSLLTGGR</sequence>
<evidence type="ECO:0000256" key="1">
    <source>
        <dbReference type="ARBA" id="ARBA00010088"/>
    </source>
</evidence>
<feature type="chain" id="PRO_5012990159" evidence="4">
    <location>
        <begin position="28"/>
        <end position="548"/>
    </location>
</feature>
<dbReference type="PANTHER" id="PTHR43248">
    <property type="entry name" value="2-SUCCINYL-6-HYDROXY-2,4-CYCLOHEXADIENE-1-CARBOXYLATE SYNTHASE"/>
    <property type="match status" value="1"/>
</dbReference>
<evidence type="ECO:0000256" key="4">
    <source>
        <dbReference type="SAM" id="SignalP"/>
    </source>
</evidence>
<comment type="similarity">
    <text evidence="1">Belongs to the peptidase S33 family.</text>
</comment>
<organism evidence="6 7">
    <name type="scientific">Geodermatophilus sabuli</name>
    <dbReference type="NCBI Taxonomy" id="1564158"/>
    <lineage>
        <taxon>Bacteria</taxon>
        <taxon>Bacillati</taxon>
        <taxon>Actinomycetota</taxon>
        <taxon>Actinomycetes</taxon>
        <taxon>Geodermatophilales</taxon>
        <taxon>Geodermatophilaceae</taxon>
        <taxon>Geodermatophilus</taxon>
    </lineage>
</organism>
<proteinExistence type="inferred from homology"/>
<dbReference type="RefSeq" id="WP_097206501.1">
    <property type="nucleotide sequence ID" value="NZ_JACHXB010000002.1"/>
</dbReference>
<dbReference type="PANTHER" id="PTHR43248:SF29">
    <property type="entry name" value="TRIPEPTIDYL AMINOPEPTIDASE"/>
    <property type="match status" value="1"/>
</dbReference>
<feature type="domain" description="Peptidase S33 tripeptidyl aminopeptidase-like C-terminal" evidence="5">
    <location>
        <begin position="428"/>
        <end position="515"/>
    </location>
</feature>
<dbReference type="SUPFAM" id="SSF53474">
    <property type="entry name" value="alpha/beta-Hydrolases"/>
    <property type="match status" value="1"/>
</dbReference>
<evidence type="ECO:0000313" key="6">
    <source>
        <dbReference type="EMBL" id="SNX96491.1"/>
    </source>
</evidence>
<dbReference type="EMBL" id="OBDO01000004">
    <property type="protein sequence ID" value="SNX96491.1"/>
    <property type="molecule type" value="Genomic_DNA"/>
</dbReference>
<dbReference type="InterPro" id="IPR013595">
    <property type="entry name" value="Pept_S33_TAP-like_C"/>
</dbReference>
<accession>A0A285EEM0</accession>
<dbReference type="Pfam" id="PF08386">
    <property type="entry name" value="Abhydrolase_4"/>
    <property type="match status" value="1"/>
</dbReference>
<reference evidence="6 7" key="1">
    <citation type="submission" date="2017-09" db="EMBL/GenBank/DDBJ databases">
        <authorList>
            <person name="Ehlers B."/>
            <person name="Leendertz F.H."/>
        </authorList>
    </citation>
    <scope>NUCLEOTIDE SEQUENCE [LARGE SCALE GENOMIC DNA]</scope>
    <source>
        <strain evidence="6 7">DSM 46844</strain>
    </source>
</reference>
<dbReference type="OrthoDB" id="4006962at2"/>
<evidence type="ECO:0000313" key="7">
    <source>
        <dbReference type="Proteomes" id="UP000219514"/>
    </source>
</evidence>
<keyword evidence="3 6" id="KW-0378">Hydrolase</keyword>
<dbReference type="Gene3D" id="3.40.50.1820">
    <property type="entry name" value="alpha/beta hydrolase"/>
    <property type="match status" value="1"/>
</dbReference>
<protein>
    <submittedName>
        <fullName evidence="6">Alpha/beta hydrolase fold</fullName>
    </submittedName>
</protein>
<dbReference type="InterPro" id="IPR051601">
    <property type="entry name" value="Serine_prot/Carboxylest_S33"/>
</dbReference>
<feature type="signal peptide" evidence="4">
    <location>
        <begin position="1"/>
        <end position="27"/>
    </location>
</feature>
<evidence type="ECO:0000256" key="3">
    <source>
        <dbReference type="ARBA" id="ARBA00022801"/>
    </source>
</evidence>